<accession>A0A1Y5FDI0</accession>
<evidence type="ECO:0000313" key="3">
    <source>
        <dbReference type="Proteomes" id="UP000196531"/>
    </source>
</evidence>
<dbReference type="Gene3D" id="3.40.630.10">
    <property type="entry name" value="Zn peptidases"/>
    <property type="match status" value="1"/>
</dbReference>
<dbReference type="Proteomes" id="UP000196531">
    <property type="component" value="Unassembled WGS sequence"/>
</dbReference>
<proteinExistence type="predicted"/>
<dbReference type="PANTHER" id="PTHR12147">
    <property type="entry name" value="METALLOPEPTIDASE M28 FAMILY MEMBER"/>
    <property type="match status" value="1"/>
</dbReference>
<dbReference type="EMBL" id="MAAO01000005">
    <property type="protein sequence ID" value="OUR97764.1"/>
    <property type="molecule type" value="Genomic_DNA"/>
</dbReference>
<gene>
    <name evidence="2" type="ORF">A9Q84_06070</name>
</gene>
<protein>
    <recommendedName>
        <fullName evidence="1">Peptidase M28 domain-containing protein</fullName>
    </recommendedName>
</protein>
<dbReference type="AlphaFoldDB" id="A0A1Y5FDI0"/>
<dbReference type="GO" id="GO:0006508">
    <property type="term" value="P:proteolysis"/>
    <property type="evidence" value="ECO:0007669"/>
    <property type="project" value="InterPro"/>
</dbReference>
<feature type="domain" description="Peptidase M28" evidence="1">
    <location>
        <begin position="150"/>
        <end position="362"/>
    </location>
</feature>
<name>A0A1Y5FDI0_9BACT</name>
<dbReference type="Pfam" id="PF04389">
    <property type="entry name" value="Peptidase_M28"/>
    <property type="match status" value="1"/>
</dbReference>
<dbReference type="GO" id="GO:0008235">
    <property type="term" value="F:metalloexopeptidase activity"/>
    <property type="evidence" value="ECO:0007669"/>
    <property type="project" value="InterPro"/>
</dbReference>
<evidence type="ECO:0000259" key="1">
    <source>
        <dbReference type="Pfam" id="PF04389"/>
    </source>
</evidence>
<sequence length="381" mass="43624">MKKILFLILITFQLNTLAMDKFVLRSYDKKITNLSSVKRVFKKYDKKLLISNLRSFVSCCRPSRMVGSKGHEKTAKWIFDRIKKIDGNSNVIIDEFSPDIDHAISLYRKDFQKEIAGNYSKTSKTYKKWNSFTNSMIGHLGKLRNVKGSNVIWEKKGTINPDEVIVLGAHFDTITFNKENLKIDFESAQPGADNNGTGVSVLLSMIEVLSEVDLPKTVRVVFFDYQEFGFLGARAFVSKYKQSLKKEKFAGFVNVLMLGHDTKSKDKKKKFNNFKIYIRKENEALHGKDLKLVKSLKSVGDKAQSGVKFDIESNGFNSGDHVNFWDAGFAACTFSQNWEDDFNFKNHHTSNDFVETLNFKTLYNSFLYLGPSVLAWSYDII</sequence>
<dbReference type="InterPro" id="IPR007484">
    <property type="entry name" value="Peptidase_M28"/>
</dbReference>
<dbReference type="SUPFAM" id="SSF53187">
    <property type="entry name" value="Zn-dependent exopeptidases"/>
    <property type="match status" value="1"/>
</dbReference>
<dbReference type="InterPro" id="IPR045175">
    <property type="entry name" value="M28_fam"/>
</dbReference>
<organism evidence="2 3">
    <name type="scientific">Halobacteriovorax marinus</name>
    <dbReference type="NCBI Taxonomy" id="97084"/>
    <lineage>
        <taxon>Bacteria</taxon>
        <taxon>Pseudomonadati</taxon>
        <taxon>Bdellovibrionota</taxon>
        <taxon>Bacteriovoracia</taxon>
        <taxon>Bacteriovoracales</taxon>
        <taxon>Halobacteriovoraceae</taxon>
        <taxon>Halobacteriovorax</taxon>
    </lineage>
</organism>
<comment type="caution">
    <text evidence="2">The sequence shown here is derived from an EMBL/GenBank/DDBJ whole genome shotgun (WGS) entry which is preliminary data.</text>
</comment>
<dbReference type="PANTHER" id="PTHR12147:SF26">
    <property type="entry name" value="PEPTIDASE M28 DOMAIN-CONTAINING PROTEIN"/>
    <property type="match status" value="1"/>
</dbReference>
<reference evidence="3" key="1">
    <citation type="journal article" date="2017" name="Proc. Natl. Acad. Sci. U.S.A.">
        <title>Simulation of Deepwater Horizon oil plume reveals substrate specialization within a complex community of hydrocarbon-degraders.</title>
        <authorList>
            <person name="Hu P."/>
            <person name="Dubinsky E.A."/>
            <person name="Probst A.J."/>
            <person name="Wang J."/>
            <person name="Sieber C.M.K."/>
            <person name="Tom L.M."/>
            <person name="Gardinali P."/>
            <person name="Banfield J.F."/>
            <person name="Atlas R.M."/>
            <person name="Andersen G.L."/>
        </authorList>
    </citation>
    <scope>NUCLEOTIDE SEQUENCE [LARGE SCALE GENOMIC DNA]</scope>
</reference>
<evidence type="ECO:0000313" key="2">
    <source>
        <dbReference type="EMBL" id="OUR97764.1"/>
    </source>
</evidence>